<dbReference type="Pfam" id="PF21305">
    <property type="entry name" value="type_II_gspD_N0"/>
    <property type="match status" value="1"/>
</dbReference>
<evidence type="ECO:0000256" key="2">
    <source>
        <dbReference type="ARBA" id="ARBA00006980"/>
    </source>
</evidence>
<feature type="region of interest" description="Disordered" evidence="11">
    <location>
        <begin position="35"/>
        <end position="86"/>
    </location>
</feature>
<evidence type="ECO:0000259" key="12">
    <source>
        <dbReference type="Pfam" id="PF00263"/>
    </source>
</evidence>
<dbReference type="GO" id="GO:0015628">
    <property type="term" value="P:protein secretion by the type II secretion system"/>
    <property type="evidence" value="ECO:0007669"/>
    <property type="project" value="InterPro"/>
</dbReference>
<dbReference type="HOGENOM" id="CLU_006756_1_2_5"/>
<dbReference type="GO" id="GO:0009279">
    <property type="term" value="C:cell outer membrane"/>
    <property type="evidence" value="ECO:0007669"/>
    <property type="project" value="UniProtKB-SubCell"/>
</dbReference>
<feature type="domain" description="NolW-like" evidence="13">
    <location>
        <begin position="339"/>
        <end position="484"/>
    </location>
</feature>
<evidence type="ECO:0000256" key="1">
    <source>
        <dbReference type="ARBA" id="ARBA00004442"/>
    </source>
</evidence>
<evidence type="ECO:0000259" key="13">
    <source>
        <dbReference type="Pfam" id="PF03958"/>
    </source>
</evidence>
<feature type="region of interest" description="Disordered" evidence="11">
    <location>
        <begin position="373"/>
        <end position="445"/>
    </location>
</feature>
<dbReference type="PANTHER" id="PTHR30332:SF25">
    <property type="entry name" value="SECRETIN XPSD"/>
    <property type="match status" value="1"/>
</dbReference>
<evidence type="ECO:0000256" key="10">
    <source>
        <dbReference type="RuleBase" id="RU004004"/>
    </source>
</evidence>
<organism evidence="15 16">
    <name type="scientific">Bradyrhizobium oligotrophicum S58</name>
    <dbReference type="NCBI Taxonomy" id="1245469"/>
    <lineage>
        <taxon>Bacteria</taxon>
        <taxon>Pseudomonadati</taxon>
        <taxon>Pseudomonadota</taxon>
        <taxon>Alphaproteobacteria</taxon>
        <taxon>Hyphomicrobiales</taxon>
        <taxon>Nitrobacteraceae</taxon>
        <taxon>Bradyrhizobium</taxon>
    </lineage>
</organism>
<reference evidence="15 16" key="1">
    <citation type="journal article" date="2013" name="Appl. Environ. Microbiol.">
        <title>Genome analysis suggests that the soil oligotrophic bacterium Agromonas oligotrophica (Bradyrhizobium oligotrophicum) is a nitrogen-fixing symbiont of Aeschynomene indica.</title>
        <authorList>
            <person name="Okubo T."/>
            <person name="Fukushima S."/>
            <person name="Itakura M."/>
            <person name="Oshima K."/>
            <person name="Longtonglang A."/>
            <person name="Teaumroong N."/>
            <person name="Mitsui H."/>
            <person name="Hattori M."/>
            <person name="Hattori R."/>
            <person name="Hattori T."/>
            <person name="Minamisawa K."/>
        </authorList>
    </citation>
    <scope>NUCLEOTIDE SEQUENCE [LARGE SCALE GENOMIC DNA]</scope>
    <source>
        <strain evidence="15 16">S58</strain>
    </source>
</reference>
<dbReference type="EMBL" id="AP012603">
    <property type="protein sequence ID" value="BAM91983.1"/>
    <property type="molecule type" value="Genomic_DNA"/>
</dbReference>
<dbReference type="GO" id="GO:0015627">
    <property type="term" value="C:type II protein secretion system complex"/>
    <property type="evidence" value="ECO:0007669"/>
    <property type="project" value="InterPro"/>
</dbReference>
<keyword evidence="3 10" id="KW-0813">Transport</keyword>
<comment type="similarity">
    <text evidence="2">Belongs to the bacterial secretin family. GSP D subfamily.</text>
</comment>
<dbReference type="Pfam" id="PF03958">
    <property type="entry name" value="Secretin_N"/>
    <property type="match status" value="2"/>
</dbReference>
<dbReference type="InterPro" id="IPR013356">
    <property type="entry name" value="T2SS_GspD"/>
</dbReference>
<dbReference type="eggNOG" id="COG1450">
    <property type="taxonomic scope" value="Bacteria"/>
</dbReference>
<dbReference type="STRING" id="1245469.S58_60070"/>
<evidence type="ECO:0000256" key="7">
    <source>
        <dbReference type="ARBA" id="ARBA00022927"/>
    </source>
</evidence>
<feature type="domain" description="NolW-like" evidence="13">
    <location>
        <begin position="198"/>
        <end position="255"/>
    </location>
</feature>
<dbReference type="PRINTS" id="PR00811">
    <property type="entry name" value="BCTERIALGSPD"/>
</dbReference>
<feature type="domain" description="GspD-like N0" evidence="14">
    <location>
        <begin position="100"/>
        <end position="169"/>
    </location>
</feature>
<keyword evidence="8" id="KW-0472">Membrane</keyword>
<evidence type="ECO:0000256" key="8">
    <source>
        <dbReference type="ARBA" id="ARBA00023136"/>
    </source>
</evidence>
<dbReference type="InterPro" id="IPR004846">
    <property type="entry name" value="T2SS/T3SS_dom"/>
</dbReference>
<proteinExistence type="inferred from homology"/>
<dbReference type="KEGG" id="aol:S58_60070"/>
<feature type="compositionally biased region" description="Gly residues" evidence="11">
    <location>
        <begin position="400"/>
        <end position="413"/>
    </location>
</feature>
<keyword evidence="4" id="KW-1134">Transmembrane beta strand</keyword>
<dbReference type="RefSeq" id="WP_015669068.1">
    <property type="nucleotide sequence ID" value="NC_020453.1"/>
</dbReference>
<evidence type="ECO:0000256" key="5">
    <source>
        <dbReference type="ARBA" id="ARBA00022692"/>
    </source>
</evidence>
<dbReference type="Gene3D" id="3.30.1370.120">
    <property type="match status" value="2"/>
</dbReference>
<evidence type="ECO:0000259" key="14">
    <source>
        <dbReference type="Pfam" id="PF21305"/>
    </source>
</evidence>
<evidence type="ECO:0000256" key="4">
    <source>
        <dbReference type="ARBA" id="ARBA00022452"/>
    </source>
</evidence>
<evidence type="ECO:0000256" key="6">
    <source>
        <dbReference type="ARBA" id="ARBA00022729"/>
    </source>
</evidence>
<dbReference type="Gene3D" id="3.55.50.30">
    <property type="match status" value="1"/>
</dbReference>
<protein>
    <submittedName>
        <fullName evidence="15">General secretion protein D</fullName>
    </submittedName>
</protein>
<dbReference type="InterPro" id="IPR038591">
    <property type="entry name" value="NolW-like_sf"/>
</dbReference>
<name>M4ZDT0_9BRAD</name>
<keyword evidence="6" id="KW-0732">Signal</keyword>
<dbReference type="InterPro" id="IPR049371">
    <property type="entry name" value="GspD-like_N0"/>
</dbReference>
<evidence type="ECO:0000313" key="15">
    <source>
        <dbReference type="EMBL" id="BAM91983.1"/>
    </source>
</evidence>
<dbReference type="InterPro" id="IPR050810">
    <property type="entry name" value="Bact_Secretion_Sys_Channel"/>
</dbReference>
<comment type="subcellular location">
    <subcellularLocation>
        <location evidence="1 10">Cell outer membrane</location>
    </subcellularLocation>
</comment>
<evidence type="ECO:0000256" key="3">
    <source>
        <dbReference type="ARBA" id="ARBA00022448"/>
    </source>
</evidence>
<dbReference type="GeneID" id="301819732"/>
<keyword evidence="5" id="KW-0812">Transmembrane</keyword>
<dbReference type="PANTHER" id="PTHR30332">
    <property type="entry name" value="PROBABLE GENERAL SECRETION PATHWAY PROTEIN D"/>
    <property type="match status" value="1"/>
</dbReference>
<feature type="domain" description="Type II/III secretion system secretin-like" evidence="12">
    <location>
        <begin position="548"/>
        <end position="713"/>
    </location>
</feature>
<keyword evidence="16" id="KW-1185">Reference proteome</keyword>
<dbReference type="PATRIC" id="fig|1245469.3.peg.6145"/>
<dbReference type="NCBIfam" id="TIGR02517">
    <property type="entry name" value="type_II_gspD"/>
    <property type="match status" value="1"/>
</dbReference>
<dbReference type="Pfam" id="PF00263">
    <property type="entry name" value="Secretin"/>
    <property type="match status" value="1"/>
</dbReference>
<evidence type="ECO:0000256" key="11">
    <source>
        <dbReference type="SAM" id="MobiDB-lite"/>
    </source>
</evidence>
<accession>M4ZDT0</accession>
<evidence type="ECO:0000256" key="9">
    <source>
        <dbReference type="ARBA" id="ARBA00023237"/>
    </source>
</evidence>
<dbReference type="InterPro" id="IPR005644">
    <property type="entry name" value="NolW-like"/>
</dbReference>
<dbReference type="InterPro" id="IPR001775">
    <property type="entry name" value="GspD/PilQ"/>
</dbReference>
<sequence>MALPVALAVSACQTMEEGTSSFAWSTSAADAGATAQAQAAMRTPAGSARSPGRLSGSPLLDDNKGGPATMVEGTGRFVGEPPTGAVQRGTEDVADGVTINLVNVPAPQAAKTVLGDILGVKYTVDPGIEGRVTIQTPKPVARAAVVDLFQAALRANNAAVVNNRGIYRIVAADQTAVSGAYRTDDVADGGEMVGNGLQVVQLKYVSASEIRRVVEPIAPRGGVVRVDDARNLITLSGNRQEIAAMMDAIALFDVDTMKGMSFALIPVKTSAPDAIATELKSVFASDRDGPMAGMVQFVPNKRLRSILVISPQVQYLRRAETWIRKLDAQAQGSEKQLFTYAVQNRRAQELVDVLQSMFPADTQTTSARRTVAPNYQEASVQSQPSQSGGGLSSGSSSSGFTGGLGSAGSGFGGMRNSAPATSAPSVMPAAATSAPSSGRDTDADGPRLRIVADEAKNAILIEAANADYKRVLQVIERLDQMPNQVLIEATIAEVTLNDDLRFGVQWYMRKNSSKFTLTEAASGAVSSVFPGFSYALTAANIATTIDTLNQITNVNIVSSPSLTVMDNKPAVLQIGDQVPITTQSATSTLTTGAPIVNSVSYKDTGVILSIIPRINESGRVLLDIEQEVSSVAPTTSSNIDSPTIRQRRIRTSVVVNDGDALVLGGLIQEGRTTGRSQLPIIGDIPFVGNFAGSRDNVIGKTELIILIRPHVMRSLDEARNVTEEYRRYIAIEGPHRRPPVRRRAEDTGRRILD</sequence>
<dbReference type="OrthoDB" id="9775455at2"/>
<keyword evidence="7" id="KW-0653">Protein transport</keyword>
<dbReference type="AlphaFoldDB" id="M4ZDT0"/>
<gene>
    <name evidence="15" type="ORF">S58_60070</name>
</gene>
<dbReference type="Proteomes" id="UP000011841">
    <property type="component" value="Chromosome"/>
</dbReference>
<evidence type="ECO:0000313" key="16">
    <source>
        <dbReference type="Proteomes" id="UP000011841"/>
    </source>
</evidence>
<keyword evidence="9" id="KW-0998">Cell outer membrane</keyword>